<gene>
    <name evidence="1" type="ORF">A6E04_06960</name>
</gene>
<name>A0A1B9NZS9_ALILO</name>
<dbReference type="Proteomes" id="UP000093523">
    <property type="component" value="Unassembled WGS sequence"/>
</dbReference>
<sequence>MDKKSKSDGRIEYQILKPFRLAKRWVLLNEKTIRLHPRQASFLLLNGKIGKPVTQPTKAEVK</sequence>
<reference evidence="1 2" key="1">
    <citation type="submission" date="2016-06" db="EMBL/GenBank/DDBJ databases">
        <authorList>
            <person name="Kjaerup R.B."/>
            <person name="Dalgaard T.S."/>
            <person name="Juul-Madsen H.R."/>
        </authorList>
    </citation>
    <scope>NUCLEOTIDE SEQUENCE [LARGE SCALE GENOMIC DNA]</scope>
    <source>
        <strain evidence="1 2">1S159</strain>
    </source>
</reference>
<protein>
    <submittedName>
        <fullName evidence="1">Uncharacterized protein</fullName>
    </submittedName>
</protein>
<dbReference type="RefSeq" id="WP_026469714.1">
    <property type="nucleotide sequence ID" value="NZ_CAWMPN010000008.1"/>
</dbReference>
<comment type="caution">
    <text evidence="1">The sequence shown here is derived from an EMBL/GenBank/DDBJ whole genome shotgun (WGS) entry which is preliminary data.</text>
</comment>
<dbReference type="EMBL" id="MAJU01000008">
    <property type="protein sequence ID" value="OCH21599.1"/>
    <property type="molecule type" value="Genomic_DNA"/>
</dbReference>
<dbReference type="OrthoDB" id="5892294at2"/>
<dbReference type="AlphaFoldDB" id="A0A1B9NZS9"/>
<organism evidence="1 2">
    <name type="scientific">Aliivibrio logei</name>
    <name type="common">Vibrio logei</name>
    <dbReference type="NCBI Taxonomy" id="688"/>
    <lineage>
        <taxon>Bacteria</taxon>
        <taxon>Pseudomonadati</taxon>
        <taxon>Pseudomonadota</taxon>
        <taxon>Gammaproteobacteria</taxon>
        <taxon>Vibrionales</taxon>
        <taxon>Vibrionaceae</taxon>
        <taxon>Aliivibrio</taxon>
    </lineage>
</organism>
<evidence type="ECO:0000313" key="2">
    <source>
        <dbReference type="Proteomes" id="UP000093523"/>
    </source>
</evidence>
<dbReference type="STRING" id="688.A6E04_06960"/>
<evidence type="ECO:0000313" key="1">
    <source>
        <dbReference type="EMBL" id="OCH21599.1"/>
    </source>
</evidence>
<accession>A0A1B9NZS9</accession>
<proteinExistence type="predicted"/>